<proteinExistence type="inferred from homology"/>
<dbReference type="GO" id="GO:0006032">
    <property type="term" value="P:chitin catabolic process"/>
    <property type="evidence" value="ECO:0007669"/>
    <property type="project" value="UniProtKB-KW"/>
</dbReference>
<feature type="region of interest" description="Disordered" evidence="9">
    <location>
        <begin position="347"/>
        <end position="370"/>
    </location>
</feature>
<dbReference type="SUPFAM" id="SSF53335">
    <property type="entry name" value="S-adenosyl-L-methionine-dependent methyltransferases"/>
    <property type="match status" value="1"/>
</dbReference>
<dbReference type="HOGENOM" id="CLU_407693_0_0_1"/>
<dbReference type="GO" id="GO:0000272">
    <property type="term" value="P:polysaccharide catabolic process"/>
    <property type="evidence" value="ECO:0007669"/>
    <property type="project" value="UniProtKB-KW"/>
</dbReference>
<evidence type="ECO:0000259" key="10">
    <source>
        <dbReference type="PROSITE" id="PS51910"/>
    </source>
</evidence>
<sequence length="674" mass="75161">MVPFTYGFDLSSTNNVALYWGQNSAQLLPQPPLREYCTRESVDILILSFIAVLYGNEKIPILYENTSQCTTIPGAPGGQVQCPELAQEIEFCRSQGKKILVSLGGATGGYEIQSPAEAAAAANQIWDTYLGGGQNGKYQRPFGEVELDGIDLDLESPPGQEGLYWPVFIDTMRSLYQSKVGRNSGSQYLITSSPQCPFPDVILSPALRDKRSWFDILFIQFYNNPCAPTNRESFNFNEWAEWARYSSLNPNVKLFLGALASPDAAPAGGYVPLEDLLDAASDSMEDCEKARVFWKGHSNSTYNPFGGIAFWDASWTSSDYTTAIKNGLTSNWETIKAKSQSFLFFKRNQEPANETKNERNSDRSSSTGIKNLRTFRKLRNKKLYAEAETINFTTSTQTSVMADAHNQSNTNSDTEEIDASLFQEPEDYRPATPPPTFATHTLLDPAESITVRLVGKNPLWGHVLWNASRICTNYIETHAKELVKNKTVLEFGAGAGLPGLICAALGASVVTLSDYPDPDLVQNLEYNKSHSFITQSGEQRIAEGKTALSNSTRIRCLGYIWGKDPEDLLSTSPNGYDLLILSDLLFNHSQHDALLKSVKQTLAKPDGVAVIFFTPHRPWLYDADMDFFKIVKESGDLEVEQVVEKRMEKVMFEADKGDENARRMVYGFRVTWKK</sequence>
<dbReference type="PROSITE" id="PS01095">
    <property type="entry name" value="GH18_1"/>
    <property type="match status" value="1"/>
</dbReference>
<dbReference type="GO" id="GO:0016279">
    <property type="term" value="F:protein-lysine N-methyltransferase activity"/>
    <property type="evidence" value="ECO:0007669"/>
    <property type="project" value="UniProtKB-UniRule"/>
</dbReference>
<dbReference type="PROSITE" id="PS51910">
    <property type="entry name" value="GH18_2"/>
    <property type="match status" value="1"/>
</dbReference>
<evidence type="ECO:0000256" key="5">
    <source>
        <dbReference type="ARBA" id="ARBA00023295"/>
    </source>
</evidence>
<dbReference type="Pfam" id="PF10294">
    <property type="entry name" value="Methyltransf_16"/>
    <property type="match status" value="1"/>
</dbReference>
<feature type="binding site" evidence="7">
    <location>
        <position position="465"/>
    </location>
    <ligand>
        <name>S-adenosyl-L-methionine</name>
        <dbReference type="ChEBI" id="CHEBI:59789"/>
    </ligand>
</feature>
<dbReference type="GO" id="GO:0008843">
    <property type="term" value="F:endochitinase activity"/>
    <property type="evidence" value="ECO:0007669"/>
    <property type="project" value="UniProtKB-EC"/>
</dbReference>
<comment type="caution">
    <text evidence="11">The sequence shown here is derived from an EMBL/GenBank/DDBJ whole genome shotgun (WGS) entry which is preliminary data.</text>
</comment>
<dbReference type="GO" id="GO:0071885">
    <property type="term" value="F:N-terminal protein N-methyltransferase activity"/>
    <property type="evidence" value="ECO:0007669"/>
    <property type="project" value="UniProtKB-UniRule"/>
</dbReference>
<evidence type="ECO:0000313" key="12">
    <source>
        <dbReference type="Proteomes" id="UP000015100"/>
    </source>
</evidence>
<keyword evidence="7" id="KW-0963">Cytoplasm</keyword>
<dbReference type="SUPFAM" id="SSF51445">
    <property type="entry name" value="(Trans)glycosidases"/>
    <property type="match status" value="1"/>
</dbReference>
<accession>S8C7Q9</accession>
<evidence type="ECO:0000256" key="6">
    <source>
        <dbReference type="ARBA" id="ARBA00023326"/>
    </source>
</evidence>
<dbReference type="GO" id="GO:0005576">
    <property type="term" value="C:extracellular region"/>
    <property type="evidence" value="ECO:0007669"/>
    <property type="project" value="TreeGrafter"/>
</dbReference>
<evidence type="ECO:0000256" key="2">
    <source>
        <dbReference type="ARBA" id="ARBA00022801"/>
    </source>
</evidence>
<comment type="catalytic activity">
    <reaction evidence="1">
        <text>Random endo-hydrolysis of N-acetyl-beta-D-glucosaminide (1-&gt;4)-beta-linkages in chitin and chitodextrins.</text>
        <dbReference type="EC" id="3.2.1.14"/>
    </reaction>
</comment>
<dbReference type="Pfam" id="PF00704">
    <property type="entry name" value="Glyco_hydro_18"/>
    <property type="match status" value="1"/>
</dbReference>
<evidence type="ECO:0000256" key="4">
    <source>
        <dbReference type="ARBA" id="ARBA00023277"/>
    </source>
</evidence>
<evidence type="ECO:0000313" key="11">
    <source>
        <dbReference type="EMBL" id="EPS43772.1"/>
    </source>
</evidence>
<feature type="binding site" evidence="7">
    <location>
        <position position="514"/>
    </location>
    <ligand>
        <name>S-adenosyl-L-methionine</name>
        <dbReference type="ChEBI" id="CHEBI:59789"/>
    </ligand>
</feature>
<evidence type="ECO:0000256" key="1">
    <source>
        <dbReference type="ARBA" id="ARBA00000822"/>
    </source>
</evidence>
<comment type="function">
    <text evidence="7">S-adenosyl-L-methionine-dependent protein methyltransferase that trimethylates the N-terminal glycine 'Gly-2' of elongation factor 1-alpha, before also catalyzing the mono- and dimethylation of 'Lys-3'.</text>
</comment>
<dbReference type="Gene3D" id="3.40.50.150">
    <property type="entry name" value="Vaccinia Virus protein VP39"/>
    <property type="match status" value="1"/>
</dbReference>
<keyword evidence="2 8" id="KW-0378">Hydrolase</keyword>
<keyword evidence="3" id="KW-0146">Chitin degradation</keyword>
<dbReference type="PANTHER" id="PTHR45708:SF49">
    <property type="entry name" value="ENDOCHITINASE"/>
    <property type="match status" value="1"/>
</dbReference>
<dbReference type="InterPro" id="IPR001223">
    <property type="entry name" value="Glyco_hydro18_cat"/>
</dbReference>
<dbReference type="InterPro" id="IPR001579">
    <property type="entry name" value="Glyco_hydro_18_chit_AS"/>
</dbReference>
<keyword evidence="4" id="KW-0119">Carbohydrate metabolism</keyword>
<feature type="compositionally biased region" description="Basic and acidic residues" evidence="9">
    <location>
        <begin position="347"/>
        <end position="362"/>
    </location>
</feature>
<evidence type="ECO:0000256" key="3">
    <source>
        <dbReference type="ARBA" id="ARBA00023024"/>
    </source>
</evidence>
<dbReference type="GO" id="GO:0032259">
    <property type="term" value="P:methylation"/>
    <property type="evidence" value="ECO:0007669"/>
    <property type="project" value="UniProtKB-KW"/>
</dbReference>
<dbReference type="InterPro" id="IPR019410">
    <property type="entry name" value="Methyltransf_16"/>
</dbReference>
<dbReference type="STRING" id="1284197.S8C7Q9"/>
<keyword evidence="7" id="KW-0489">Methyltransferase</keyword>
<comment type="subcellular location">
    <subcellularLocation>
        <location evidence="7">Cytoplasm</location>
    </subcellularLocation>
</comment>
<dbReference type="PANTHER" id="PTHR45708">
    <property type="entry name" value="ENDOCHITINASE"/>
    <property type="match status" value="1"/>
</dbReference>
<dbReference type="eggNOG" id="KOG2920">
    <property type="taxonomic scope" value="Eukaryota"/>
</dbReference>
<reference evidence="11 12" key="1">
    <citation type="journal article" date="2013" name="PLoS Genet.">
        <title>Genomic mechanisms accounting for the adaptation to parasitism in nematode-trapping fungi.</title>
        <authorList>
            <person name="Meerupati T."/>
            <person name="Andersson K.M."/>
            <person name="Friman E."/>
            <person name="Kumar D."/>
            <person name="Tunlid A."/>
            <person name="Ahren D."/>
        </authorList>
    </citation>
    <scope>NUCLEOTIDE SEQUENCE [LARGE SCALE GENOMIC DNA]</scope>
    <source>
        <strain evidence="11 12">CBS 200.50</strain>
    </source>
</reference>
<feature type="binding site" evidence="7">
    <location>
        <begin position="492"/>
        <end position="494"/>
    </location>
    <ligand>
        <name>S-adenosyl-L-methionine</name>
        <dbReference type="ChEBI" id="CHEBI:59789"/>
    </ligand>
</feature>
<reference evidence="12" key="2">
    <citation type="submission" date="2013-04" db="EMBL/GenBank/DDBJ databases">
        <title>Genomic mechanisms accounting for the adaptation to parasitism in nematode-trapping fungi.</title>
        <authorList>
            <person name="Ahren D.G."/>
        </authorList>
    </citation>
    <scope>NUCLEOTIDE SEQUENCE [LARGE SCALE GENOMIC DNA]</scope>
    <source>
        <strain evidence="12">CBS 200.50</strain>
    </source>
</reference>
<comment type="similarity">
    <text evidence="7">Belongs to the class I-like SAM-binding methyltransferase superfamily. EFM7 family.</text>
</comment>
<dbReference type="Proteomes" id="UP000015100">
    <property type="component" value="Unassembled WGS sequence"/>
</dbReference>
<name>S8C7Q9_DACHA</name>
<keyword evidence="5 8" id="KW-0326">Glycosidase</keyword>
<evidence type="ECO:0000256" key="9">
    <source>
        <dbReference type="SAM" id="MobiDB-lite"/>
    </source>
</evidence>
<dbReference type="EMBL" id="AQGS01000066">
    <property type="protein sequence ID" value="EPS43772.1"/>
    <property type="molecule type" value="Genomic_DNA"/>
</dbReference>
<evidence type="ECO:0000256" key="8">
    <source>
        <dbReference type="RuleBase" id="RU000489"/>
    </source>
</evidence>
<feature type="binding site" evidence="7">
    <location>
        <position position="582"/>
    </location>
    <ligand>
        <name>S-adenosyl-L-methionine</name>
        <dbReference type="ChEBI" id="CHEBI:59789"/>
    </ligand>
</feature>
<protein>
    <recommendedName>
        <fullName evidence="7">Protein N-terminal and lysine N-methyltransferase EFM7</fullName>
        <ecNumber evidence="7">2.1.1.-</ecNumber>
    </recommendedName>
    <alternativeName>
        <fullName evidence="7">Elongation factor methyltransferase 7</fullName>
    </alternativeName>
</protein>
<keyword evidence="12" id="KW-1185">Reference proteome</keyword>
<dbReference type="eggNOG" id="KOG4701">
    <property type="taxonomic scope" value="Eukaryota"/>
</dbReference>
<keyword evidence="7" id="KW-0949">S-adenosyl-L-methionine</keyword>
<feature type="binding site" evidence="7">
    <location>
        <position position="561"/>
    </location>
    <ligand>
        <name>S-adenosyl-L-methionine</name>
        <dbReference type="ChEBI" id="CHEBI:59789"/>
    </ligand>
</feature>
<dbReference type="PROSITE" id="PS51560">
    <property type="entry name" value="SAM_MT_NNT1"/>
    <property type="match status" value="1"/>
</dbReference>
<dbReference type="GO" id="GO:0005737">
    <property type="term" value="C:cytoplasm"/>
    <property type="evidence" value="ECO:0007669"/>
    <property type="project" value="UniProtKB-SubCell"/>
</dbReference>
<gene>
    <name evidence="7" type="primary">EFM7</name>
    <name evidence="11" type="ORF">H072_2244</name>
</gene>
<dbReference type="Gene3D" id="3.20.20.80">
    <property type="entry name" value="Glycosidases"/>
    <property type="match status" value="1"/>
</dbReference>
<dbReference type="InterPro" id="IPR017853">
    <property type="entry name" value="GH"/>
</dbReference>
<keyword evidence="7" id="KW-0808">Transferase</keyword>
<organism evidence="11 12">
    <name type="scientific">Dactylellina haptotyla (strain CBS 200.50)</name>
    <name type="common">Nematode-trapping fungus</name>
    <name type="synonym">Monacrosporium haptotylum</name>
    <dbReference type="NCBI Taxonomy" id="1284197"/>
    <lineage>
        <taxon>Eukaryota</taxon>
        <taxon>Fungi</taxon>
        <taxon>Dikarya</taxon>
        <taxon>Ascomycota</taxon>
        <taxon>Pezizomycotina</taxon>
        <taxon>Orbiliomycetes</taxon>
        <taxon>Orbiliales</taxon>
        <taxon>Orbiliaceae</taxon>
        <taxon>Dactylellina</taxon>
    </lineage>
</organism>
<dbReference type="OrthoDB" id="6020543at2759"/>
<feature type="domain" description="GH18" evidence="10">
    <location>
        <begin position="14"/>
        <end position="331"/>
    </location>
</feature>
<dbReference type="AlphaFoldDB" id="S8C7Q9"/>
<dbReference type="InterPro" id="IPR025784">
    <property type="entry name" value="EFM7"/>
</dbReference>
<keyword evidence="6" id="KW-0624">Polysaccharide degradation</keyword>
<dbReference type="InterPro" id="IPR050542">
    <property type="entry name" value="Glycosyl_Hydrlase18_Chitinase"/>
</dbReference>
<evidence type="ECO:0000256" key="7">
    <source>
        <dbReference type="HAMAP-Rule" id="MF_03223"/>
    </source>
</evidence>
<dbReference type="HAMAP" id="MF_03223">
    <property type="entry name" value="Methyltr_EFM7"/>
    <property type="match status" value="1"/>
</dbReference>
<dbReference type="EC" id="2.1.1.-" evidence="7"/>
<dbReference type="InterPro" id="IPR029063">
    <property type="entry name" value="SAM-dependent_MTases_sf"/>
</dbReference>